<evidence type="ECO:0000313" key="2">
    <source>
        <dbReference type="Proteomes" id="UP000315460"/>
    </source>
</evidence>
<accession>A0ABY1N0U4</accession>
<comment type="caution">
    <text evidence="1">The sequence shown here is derived from an EMBL/GenBank/DDBJ whole genome shotgun (WGS) entry which is preliminary data.</text>
</comment>
<dbReference type="EMBL" id="FXTG01000002">
    <property type="protein sequence ID" value="SMO51731.1"/>
    <property type="molecule type" value="Genomic_DNA"/>
</dbReference>
<protein>
    <submittedName>
        <fullName evidence="1">Uncharacterized protein</fullName>
    </submittedName>
</protein>
<reference evidence="1 2" key="1">
    <citation type="submission" date="2017-05" db="EMBL/GenBank/DDBJ databases">
        <authorList>
            <person name="Varghese N."/>
            <person name="Submissions S."/>
        </authorList>
    </citation>
    <scope>NUCLEOTIDE SEQUENCE [LARGE SCALE GENOMIC DNA]</scope>
    <source>
        <strain evidence="1 2">DSM 45139</strain>
    </source>
</reference>
<organism evidence="1 2">
    <name type="scientific">Dietzia kunjamensis subsp. schimae</name>
    <dbReference type="NCBI Taxonomy" id="498198"/>
    <lineage>
        <taxon>Bacteria</taxon>
        <taxon>Bacillati</taxon>
        <taxon>Actinomycetota</taxon>
        <taxon>Actinomycetes</taxon>
        <taxon>Mycobacteriales</taxon>
        <taxon>Dietziaceae</taxon>
        <taxon>Dietzia</taxon>
    </lineage>
</organism>
<gene>
    <name evidence="1" type="ORF">SAMN06265174_10288</name>
</gene>
<keyword evidence="2" id="KW-1185">Reference proteome</keyword>
<dbReference type="Proteomes" id="UP000315460">
    <property type="component" value="Unassembled WGS sequence"/>
</dbReference>
<sequence length="38" mass="4013">MPVVGWADTTGAWPTTSVVVAKTNELTNAATRRRIGAI</sequence>
<evidence type="ECO:0000313" key="1">
    <source>
        <dbReference type="EMBL" id="SMO51731.1"/>
    </source>
</evidence>
<proteinExistence type="predicted"/>
<name>A0ABY1N0U4_9ACTN</name>